<reference evidence="1" key="1">
    <citation type="journal article" date="2020" name="New Phytol.">
        <title>Comparative genomics reveals dynamic genome evolution in host specialist ectomycorrhizal fungi.</title>
        <authorList>
            <person name="Lofgren L.A."/>
            <person name="Nguyen N.H."/>
            <person name="Vilgalys R."/>
            <person name="Ruytinx J."/>
            <person name="Liao H.L."/>
            <person name="Branco S."/>
            <person name="Kuo A."/>
            <person name="LaButti K."/>
            <person name="Lipzen A."/>
            <person name="Andreopoulos W."/>
            <person name="Pangilinan J."/>
            <person name="Riley R."/>
            <person name="Hundley H."/>
            <person name="Na H."/>
            <person name="Barry K."/>
            <person name="Grigoriev I.V."/>
            <person name="Stajich J.E."/>
            <person name="Kennedy P.G."/>
        </authorList>
    </citation>
    <scope>NUCLEOTIDE SEQUENCE</scope>
    <source>
        <strain evidence="1">FC203</strain>
    </source>
</reference>
<evidence type="ECO:0000313" key="2">
    <source>
        <dbReference type="Proteomes" id="UP001195769"/>
    </source>
</evidence>
<dbReference type="Gene3D" id="1.10.472.10">
    <property type="entry name" value="Cyclin-like"/>
    <property type="match status" value="1"/>
</dbReference>
<accession>A0AAD4HM83</accession>
<keyword evidence="2" id="KW-1185">Reference proteome</keyword>
<dbReference type="Proteomes" id="UP001195769">
    <property type="component" value="Unassembled WGS sequence"/>
</dbReference>
<name>A0AAD4HM83_9AGAM</name>
<feature type="non-terminal residue" evidence="1">
    <location>
        <position position="1"/>
    </location>
</feature>
<sequence length="104" mass="12071">LRPFMLASKVICDNTYSNKSWPRVSQGMFQLREINQVSLPNYYSPSSNSKHASPLLEDLQVTVFSYPPSCSHPRLSVTTLHCIDIISFTCCIYWYSKMTWKRKT</sequence>
<dbReference type="GeneID" id="64669252"/>
<dbReference type="AlphaFoldDB" id="A0AAD4HM83"/>
<evidence type="ECO:0000313" key="1">
    <source>
        <dbReference type="EMBL" id="KAG1901617.1"/>
    </source>
</evidence>
<gene>
    <name evidence="1" type="ORF">F5891DRAFT_950362</name>
</gene>
<dbReference type="EMBL" id="JABBWK010000021">
    <property type="protein sequence ID" value="KAG1901617.1"/>
    <property type="molecule type" value="Genomic_DNA"/>
</dbReference>
<dbReference type="RefSeq" id="XP_041227192.1">
    <property type="nucleotide sequence ID" value="XM_041374954.1"/>
</dbReference>
<comment type="caution">
    <text evidence="1">The sequence shown here is derived from an EMBL/GenBank/DDBJ whole genome shotgun (WGS) entry which is preliminary data.</text>
</comment>
<proteinExistence type="predicted"/>
<organism evidence="1 2">
    <name type="scientific">Suillus fuscotomentosus</name>
    <dbReference type="NCBI Taxonomy" id="1912939"/>
    <lineage>
        <taxon>Eukaryota</taxon>
        <taxon>Fungi</taxon>
        <taxon>Dikarya</taxon>
        <taxon>Basidiomycota</taxon>
        <taxon>Agaricomycotina</taxon>
        <taxon>Agaricomycetes</taxon>
        <taxon>Agaricomycetidae</taxon>
        <taxon>Boletales</taxon>
        <taxon>Suillineae</taxon>
        <taxon>Suillaceae</taxon>
        <taxon>Suillus</taxon>
    </lineage>
</organism>
<protein>
    <submittedName>
        <fullName evidence="1">Uncharacterized protein</fullName>
    </submittedName>
</protein>